<gene>
    <name evidence="1" type="ORF">ERS852385_00094</name>
</gene>
<evidence type="ECO:0000313" key="2">
    <source>
        <dbReference type="Proteomes" id="UP000095546"/>
    </source>
</evidence>
<evidence type="ECO:0000313" key="1">
    <source>
        <dbReference type="EMBL" id="CUN35313.1"/>
    </source>
</evidence>
<proteinExistence type="predicted"/>
<name>A0A173W785_9FIRM</name>
<dbReference type="STRING" id="187979.ERS852385_00094"/>
<reference evidence="1 2" key="1">
    <citation type="submission" date="2015-09" db="EMBL/GenBank/DDBJ databases">
        <authorList>
            <consortium name="Pathogen Informatics"/>
        </authorList>
    </citation>
    <scope>NUCLEOTIDE SEQUENCE [LARGE SCALE GENOMIC DNA]</scope>
    <source>
        <strain evidence="1 2">2789STDY5608828</strain>
    </source>
</reference>
<protein>
    <submittedName>
        <fullName evidence="1">Uncharacterized protein</fullName>
    </submittedName>
</protein>
<organism evidence="1 2">
    <name type="scientific">Mitsuokella jalaludinii</name>
    <dbReference type="NCBI Taxonomy" id="187979"/>
    <lineage>
        <taxon>Bacteria</taxon>
        <taxon>Bacillati</taxon>
        <taxon>Bacillota</taxon>
        <taxon>Negativicutes</taxon>
        <taxon>Selenomonadales</taxon>
        <taxon>Selenomonadaceae</taxon>
        <taxon>Mitsuokella</taxon>
    </lineage>
</organism>
<dbReference type="EMBL" id="CYYU01000001">
    <property type="protein sequence ID" value="CUN35313.1"/>
    <property type="molecule type" value="Genomic_DNA"/>
</dbReference>
<dbReference type="Proteomes" id="UP000095546">
    <property type="component" value="Unassembled WGS sequence"/>
</dbReference>
<dbReference type="RefSeq" id="WP_148485414.1">
    <property type="nucleotide sequence ID" value="NZ_CABIWZ010000001.1"/>
</dbReference>
<keyword evidence="2" id="KW-1185">Reference proteome</keyword>
<accession>A0A173W785</accession>
<dbReference type="AlphaFoldDB" id="A0A173W785"/>
<sequence length="140" mass="15782">MKIYEQDEKKVVIRLDELAVAMRADEDPDSSYEENPEYEQEWEMLSGELDDALNRYIAKARTVSINGVNLFGVRRILVDAYELRQDGDCSIGLYFYGSTESADEMALFLVDAAQTNLHVTISDDGKLVCLDTVDKVGRAC</sequence>